<evidence type="ECO:0000259" key="1">
    <source>
        <dbReference type="Pfam" id="PF13480"/>
    </source>
</evidence>
<feature type="domain" description="BioF2-like acetyltransferase" evidence="1">
    <location>
        <begin position="196"/>
        <end position="337"/>
    </location>
</feature>
<dbReference type="Gene3D" id="3.40.630.30">
    <property type="match status" value="1"/>
</dbReference>
<accession>A0A2G8T2D8</accession>
<protein>
    <submittedName>
        <fullName evidence="2">GNAT family N-acetyltransferase</fullName>
    </submittedName>
</protein>
<proteinExistence type="predicted"/>
<evidence type="ECO:0000313" key="2">
    <source>
        <dbReference type="EMBL" id="PIL40179.1"/>
    </source>
</evidence>
<reference evidence="2 3" key="1">
    <citation type="submission" date="2017-10" db="EMBL/GenBank/DDBJ databases">
        <title>Massilia psychrophilum sp. nov., a novel purple-pigmented bacterium isolated from Tianshan glacier, Xinjiang Municipality, China.</title>
        <authorList>
            <person name="Wang H."/>
        </authorList>
    </citation>
    <scope>NUCLEOTIDE SEQUENCE [LARGE SCALE GENOMIC DNA]</scope>
    <source>
        <strain evidence="2 3">JCM 30813</strain>
    </source>
</reference>
<dbReference type="InterPro" id="IPR016181">
    <property type="entry name" value="Acyl_CoA_acyltransferase"/>
</dbReference>
<dbReference type="Pfam" id="PF13480">
    <property type="entry name" value="Acetyltransf_6"/>
    <property type="match status" value="1"/>
</dbReference>
<dbReference type="EMBL" id="PDOB01000010">
    <property type="protein sequence ID" value="PIL40179.1"/>
    <property type="molecule type" value="Genomic_DNA"/>
</dbReference>
<dbReference type="Proteomes" id="UP000228593">
    <property type="component" value="Unassembled WGS sequence"/>
</dbReference>
<organism evidence="2 3">
    <name type="scientific">Massilia psychrophila</name>
    <dbReference type="NCBI Taxonomy" id="1603353"/>
    <lineage>
        <taxon>Bacteria</taxon>
        <taxon>Pseudomonadati</taxon>
        <taxon>Pseudomonadota</taxon>
        <taxon>Betaproteobacteria</taxon>
        <taxon>Burkholderiales</taxon>
        <taxon>Oxalobacteraceae</taxon>
        <taxon>Telluria group</taxon>
        <taxon>Massilia</taxon>
    </lineage>
</organism>
<dbReference type="InterPro" id="IPR038740">
    <property type="entry name" value="BioF2-like_GNAT_dom"/>
</dbReference>
<evidence type="ECO:0000313" key="3">
    <source>
        <dbReference type="Proteomes" id="UP000228593"/>
    </source>
</evidence>
<dbReference type="GO" id="GO:0016740">
    <property type="term" value="F:transferase activity"/>
    <property type="evidence" value="ECO:0007669"/>
    <property type="project" value="UniProtKB-KW"/>
</dbReference>
<gene>
    <name evidence="2" type="ORF">CR103_08255</name>
</gene>
<dbReference type="AlphaFoldDB" id="A0A2G8T2D8"/>
<sequence length="416" mass="47608">MIKIRGYNPGRYLFYRPIPFFGKSTEMPKMQSLINTNLVKKSVLQAIHSVPHSVPTETVTISCYENAIPSFVETELDRLYKHINSSLSHHAVQRKANGASTYVARKGEQAIAILLFKREKRKVSVINEMIDIAPEELERFASYIFSNDKSIAVISFSLIGDQIGSLPFPCHQYEISEDIVLTLPATPEAYLDSLSSKMRRNIRRYLRAIARDNSTFRFEVCAGDEINEKYLHDLIDLKKINIGQKNIRFGIDPDEVDWIVRQAKLSGLVTVALIGNRVCGGSISLRVNDHYFGQIISYDPAYQKYSLGILCCYQAICDQISLGAKESHLCWGRYQYKYKLMGVQRDRASLDIYRSRSAYWQNAGTVLIKTVKTCLQEWKKRLLNMEHEENPSLRFGPLLVKTLRKIKRFRMAGDAA</sequence>
<keyword evidence="3" id="KW-1185">Reference proteome</keyword>
<name>A0A2G8T2D8_9BURK</name>
<comment type="caution">
    <text evidence="2">The sequence shown here is derived from an EMBL/GenBank/DDBJ whole genome shotgun (WGS) entry which is preliminary data.</text>
</comment>
<dbReference type="SUPFAM" id="SSF55729">
    <property type="entry name" value="Acyl-CoA N-acyltransferases (Nat)"/>
    <property type="match status" value="1"/>
</dbReference>
<keyword evidence="2" id="KW-0808">Transferase</keyword>